<gene>
    <name evidence="2" type="ORF">BWK73_10365</name>
</gene>
<evidence type="ECO:0000313" key="2">
    <source>
        <dbReference type="EMBL" id="OQX14054.1"/>
    </source>
</evidence>
<sequence>MIIDKKAIIAELAGKYGIILTDKDPVFSVFAVHDIMLNEHQSLILQTLDGLQVNLDEMAERQRKMTKEQGEMLVIKALNVLRLEHGGIQQRFEDMLVKERQSYLAALDDKLQTLQHWMWVNLGAALLSVASLLVTVVVLAG</sequence>
<accession>A0A1Y1QUM6</accession>
<organism evidence="2 3">
    <name type="scientific">Thiothrix lacustris</name>
    <dbReference type="NCBI Taxonomy" id="525917"/>
    <lineage>
        <taxon>Bacteria</taxon>
        <taxon>Pseudomonadati</taxon>
        <taxon>Pseudomonadota</taxon>
        <taxon>Gammaproteobacteria</taxon>
        <taxon>Thiotrichales</taxon>
        <taxon>Thiotrichaceae</taxon>
        <taxon>Thiothrix</taxon>
    </lineage>
</organism>
<dbReference type="EMBL" id="MTEJ01000035">
    <property type="protein sequence ID" value="OQX14054.1"/>
    <property type="molecule type" value="Genomic_DNA"/>
</dbReference>
<keyword evidence="1" id="KW-0472">Membrane</keyword>
<protein>
    <submittedName>
        <fullName evidence="2">Uncharacterized protein</fullName>
    </submittedName>
</protein>
<keyword evidence="1" id="KW-0812">Transmembrane</keyword>
<reference evidence="2 3" key="1">
    <citation type="submission" date="2017-01" db="EMBL/GenBank/DDBJ databases">
        <title>Novel large sulfur bacteria in the metagenomes of groundwater-fed chemosynthetic microbial mats in the Lake Huron basin.</title>
        <authorList>
            <person name="Sharrar A.M."/>
            <person name="Flood B.E."/>
            <person name="Bailey J.V."/>
            <person name="Jones D.S."/>
            <person name="Biddanda B."/>
            <person name="Ruberg S.A."/>
            <person name="Marcus D.N."/>
            <person name="Dick G.J."/>
        </authorList>
    </citation>
    <scope>NUCLEOTIDE SEQUENCE [LARGE SCALE GENOMIC DNA]</scope>
    <source>
        <strain evidence="2">A8</strain>
    </source>
</reference>
<evidence type="ECO:0000256" key="1">
    <source>
        <dbReference type="SAM" id="Phobius"/>
    </source>
</evidence>
<dbReference type="AlphaFoldDB" id="A0A1Y1QUM6"/>
<name>A0A1Y1QUM6_9GAMM</name>
<proteinExistence type="predicted"/>
<evidence type="ECO:0000313" key="3">
    <source>
        <dbReference type="Proteomes" id="UP000192491"/>
    </source>
</evidence>
<comment type="caution">
    <text evidence="2">The sequence shown here is derived from an EMBL/GenBank/DDBJ whole genome shotgun (WGS) entry which is preliminary data.</text>
</comment>
<dbReference type="Proteomes" id="UP000192491">
    <property type="component" value="Unassembled WGS sequence"/>
</dbReference>
<feature type="transmembrane region" description="Helical" evidence="1">
    <location>
        <begin position="119"/>
        <end position="140"/>
    </location>
</feature>
<keyword evidence="1" id="KW-1133">Transmembrane helix</keyword>